<keyword evidence="7" id="KW-1003">Cell membrane</keyword>
<evidence type="ECO:0000313" key="9">
    <source>
        <dbReference type="EMBL" id="MFD2587332.1"/>
    </source>
</evidence>
<evidence type="ECO:0000256" key="2">
    <source>
        <dbReference type="ARBA" id="ARBA00022643"/>
    </source>
</evidence>
<comment type="subcellular location">
    <subcellularLocation>
        <location evidence="7">Cell membrane</location>
        <topology evidence="7">Peripheral membrane protein</topology>
    </subcellularLocation>
</comment>
<dbReference type="GO" id="GO:0016491">
    <property type="term" value="F:oxidoreductase activity"/>
    <property type="evidence" value="ECO:0007669"/>
    <property type="project" value="UniProtKB-KW"/>
</dbReference>
<evidence type="ECO:0000256" key="6">
    <source>
        <dbReference type="ARBA" id="ARBA00023244"/>
    </source>
</evidence>
<evidence type="ECO:0000313" key="10">
    <source>
        <dbReference type="Proteomes" id="UP001597526"/>
    </source>
</evidence>
<comment type="catalytic activity">
    <reaction evidence="7">
        <text>protoporphyrinogen IX + 3 a menaquinone = protoporphyrin IX + 3 a menaquinol</text>
        <dbReference type="Rhea" id="RHEA:27409"/>
        <dbReference type="Rhea" id="RHEA-COMP:9537"/>
        <dbReference type="Rhea" id="RHEA-COMP:9539"/>
        <dbReference type="ChEBI" id="CHEBI:16374"/>
        <dbReference type="ChEBI" id="CHEBI:18151"/>
        <dbReference type="ChEBI" id="CHEBI:57306"/>
        <dbReference type="ChEBI" id="CHEBI:57307"/>
        <dbReference type="EC" id="1.3.5.3"/>
    </reaction>
</comment>
<name>A0ABW5MVE7_9FLAO</name>
<dbReference type="SUPFAM" id="SSF52218">
    <property type="entry name" value="Flavoproteins"/>
    <property type="match status" value="1"/>
</dbReference>
<comment type="function">
    <text evidence="7">Catalyzes the 6-electron oxidation of protoporphyrinogen IX to form protoporphyrin IX; under anaerobic conditions uses menaquinone as an electron acceptor, under aerobic conditions uses ubiquinone as an electron acceptor.</text>
</comment>
<keyword evidence="1 7" id="KW-0285">Flavoprotein</keyword>
<dbReference type="EMBL" id="JBHULB010000013">
    <property type="protein sequence ID" value="MFD2587332.1"/>
    <property type="molecule type" value="Genomic_DNA"/>
</dbReference>
<dbReference type="Gene3D" id="3.40.50.360">
    <property type="match status" value="1"/>
</dbReference>
<dbReference type="NCBIfam" id="NF008316">
    <property type="entry name" value="PRK11104.1"/>
    <property type="match status" value="1"/>
</dbReference>
<comment type="caution">
    <text evidence="9">The sequence shown here is derived from an EMBL/GenBank/DDBJ whole genome shotgun (WGS) entry which is preliminary data.</text>
</comment>
<protein>
    <recommendedName>
        <fullName evidence="7">Protoporphyrinogen IX dehydrogenase [quinone]</fullName>
        <ecNumber evidence="7">1.3.5.3</ecNumber>
    </recommendedName>
    <alternativeName>
        <fullName evidence="7">Protoporphyrinogen IX dehydrogenase [menaquinone]</fullName>
    </alternativeName>
    <alternativeName>
        <fullName evidence="7">Protoporphyrinogen IX dehydrogenase [ubiquinone]</fullName>
    </alternativeName>
    <alternativeName>
        <fullName evidence="7">Protoporphyrinogen oxidase</fullName>
        <shortName evidence="7">PPO</shortName>
    </alternativeName>
</protein>
<keyword evidence="5" id="KW-0472">Membrane</keyword>
<dbReference type="Pfam" id="PF12724">
    <property type="entry name" value="Flavodoxin_5"/>
    <property type="match status" value="1"/>
</dbReference>
<evidence type="ECO:0000256" key="4">
    <source>
        <dbReference type="ARBA" id="ARBA00023002"/>
    </source>
</evidence>
<comment type="catalytic activity">
    <reaction evidence="7">
        <text>protoporphyrinogen IX + 3 a ubiquinone = protoporphyrin IX + 3 a ubiquinol</text>
        <dbReference type="Rhea" id="RHEA:63936"/>
        <dbReference type="Rhea" id="RHEA-COMP:9565"/>
        <dbReference type="Rhea" id="RHEA-COMP:9566"/>
        <dbReference type="ChEBI" id="CHEBI:16389"/>
        <dbReference type="ChEBI" id="CHEBI:17976"/>
        <dbReference type="ChEBI" id="CHEBI:57306"/>
        <dbReference type="ChEBI" id="CHEBI:57307"/>
    </reaction>
</comment>
<keyword evidence="2 7" id="KW-0288">FMN</keyword>
<keyword evidence="6 7" id="KW-0627">Porphyrin biosynthesis</keyword>
<evidence type="ECO:0000256" key="5">
    <source>
        <dbReference type="ARBA" id="ARBA00023136"/>
    </source>
</evidence>
<reference evidence="10" key="1">
    <citation type="journal article" date="2019" name="Int. J. Syst. Evol. Microbiol.">
        <title>The Global Catalogue of Microorganisms (GCM) 10K type strain sequencing project: providing services to taxonomists for standard genome sequencing and annotation.</title>
        <authorList>
            <consortium name="The Broad Institute Genomics Platform"/>
            <consortium name="The Broad Institute Genome Sequencing Center for Infectious Disease"/>
            <person name="Wu L."/>
            <person name="Ma J."/>
        </authorList>
    </citation>
    <scope>NUCLEOTIDE SEQUENCE [LARGE SCALE GENOMIC DNA]</scope>
    <source>
        <strain evidence="10">KCTC 52368</strain>
    </source>
</reference>
<dbReference type="PANTHER" id="PTHR38030">
    <property type="entry name" value="PROTOPORPHYRINOGEN IX DEHYDROGENASE [MENAQUINONE]"/>
    <property type="match status" value="1"/>
</dbReference>
<comment type="similarity">
    <text evidence="7">Belongs to the HemG family.</text>
</comment>
<evidence type="ECO:0000256" key="3">
    <source>
        <dbReference type="ARBA" id="ARBA00022741"/>
    </source>
</evidence>
<keyword evidence="3 7" id="KW-0547">Nucleotide-binding</keyword>
<dbReference type="HAMAP" id="MF_00853">
    <property type="entry name" value="HemG"/>
    <property type="match status" value="1"/>
</dbReference>
<dbReference type="Proteomes" id="UP001597526">
    <property type="component" value="Unassembled WGS sequence"/>
</dbReference>
<dbReference type="InterPro" id="IPR052200">
    <property type="entry name" value="Protoporphyrinogen_IX_DH"/>
</dbReference>
<evidence type="ECO:0000259" key="8">
    <source>
        <dbReference type="Pfam" id="PF12724"/>
    </source>
</evidence>
<comment type="pathway">
    <text evidence="7">Porphyrin-containing compound metabolism; protoporphyrin-IX biosynthesis; protoporphyrin-IX from protoporphyrinogen-IX: step 1/1.</text>
</comment>
<feature type="domain" description="Flavodoxin" evidence="8">
    <location>
        <begin position="7"/>
        <end position="153"/>
    </location>
</feature>
<keyword evidence="4 7" id="KW-0560">Oxidoreductase</keyword>
<dbReference type="EC" id="1.3.5.3" evidence="7"/>
<comment type="catalytic activity">
    <reaction evidence="7">
        <text>protoporphyrinogen IX + 3 a quinone = protoporphyrin IX + 3 a quinol</text>
        <dbReference type="Rhea" id="RHEA:65032"/>
        <dbReference type="ChEBI" id="CHEBI:24646"/>
        <dbReference type="ChEBI" id="CHEBI:57306"/>
        <dbReference type="ChEBI" id="CHEBI:57307"/>
        <dbReference type="ChEBI" id="CHEBI:132124"/>
        <dbReference type="EC" id="1.3.5.3"/>
    </reaction>
</comment>
<evidence type="ECO:0000256" key="7">
    <source>
        <dbReference type="HAMAP-Rule" id="MF_00853"/>
    </source>
</evidence>
<evidence type="ECO:0000256" key="1">
    <source>
        <dbReference type="ARBA" id="ARBA00022630"/>
    </source>
</evidence>
<dbReference type="InterPro" id="IPR026816">
    <property type="entry name" value="Flavodoxin_dom"/>
</dbReference>
<sequence>MRKKIAIIYSSVDGQTKKICEELSLIFKKQQIETELYPIDNFNNDLLQYHTLIIGASIRYGKHKNKVSEFILANLNKLNQIQTAFFSVNLVARKKDKNSTSTNPYMIKFLDKIEWKADFLQVFAGKLDYNSYSFLDRIMIKLIMLITNGPTKSKEPIEFTEWKRVNDFGLKIIENYKNTKHNIGYK</sequence>
<dbReference type="RefSeq" id="WP_377766874.1">
    <property type="nucleotide sequence ID" value="NZ_JBHULB010000013.1"/>
</dbReference>
<gene>
    <name evidence="7 9" type="primary">hemG</name>
    <name evidence="9" type="ORF">ACFSQJ_10345</name>
</gene>
<dbReference type="PANTHER" id="PTHR38030:SF2">
    <property type="entry name" value="PROTOPORPHYRINOGEN IX DEHYDROGENASE [QUINONE]"/>
    <property type="match status" value="1"/>
</dbReference>
<comment type="cofactor">
    <cofactor evidence="7">
        <name>FMN</name>
        <dbReference type="ChEBI" id="CHEBI:58210"/>
    </cofactor>
    <text evidence="7">Binds 1 FMN non-covalently per subunit.</text>
</comment>
<accession>A0ABW5MVE7</accession>
<proteinExistence type="inferred from homology"/>
<dbReference type="InterPro" id="IPR044264">
    <property type="entry name" value="HemG"/>
</dbReference>
<keyword evidence="10" id="KW-1185">Reference proteome</keyword>
<organism evidence="9 10">
    <name type="scientific">Croceitalea marina</name>
    <dbReference type="NCBI Taxonomy" id="1775166"/>
    <lineage>
        <taxon>Bacteria</taxon>
        <taxon>Pseudomonadati</taxon>
        <taxon>Bacteroidota</taxon>
        <taxon>Flavobacteriia</taxon>
        <taxon>Flavobacteriales</taxon>
        <taxon>Flavobacteriaceae</taxon>
        <taxon>Croceitalea</taxon>
    </lineage>
</organism>
<dbReference type="InterPro" id="IPR029039">
    <property type="entry name" value="Flavoprotein-like_sf"/>
</dbReference>